<evidence type="ECO:0000256" key="8">
    <source>
        <dbReference type="ARBA" id="ARBA00048528"/>
    </source>
</evidence>
<evidence type="ECO:0000256" key="4">
    <source>
        <dbReference type="ARBA" id="ARBA00022679"/>
    </source>
</evidence>
<feature type="transmembrane region" description="Helical" evidence="10">
    <location>
        <begin position="622"/>
        <end position="645"/>
    </location>
</feature>
<evidence type="ECO:0000256" key="10">
    <source>
        <dbReference type="SAM" id="Phobius"/>
    </source>
</evidence>
<comment type="similarity">
    <text evidence="2 9">Belongs to the eukaryotic ribosomal protein eL15 family.</text>
</comment>
<feature type="transmembrane region" description="Helical" evidence="10">
    <location>
        <begin position="523"/>
        <end position="544"/>
    </location>
</feature>
<keyword evidence="5" id="KW-0663">Pyridoxal phosphate</keyword>
<keyword evidence="4" id="KW-0808">Transferase</keyword>
<proteinExistence type="inferred from homology"/>
<organism evidence="12 13">
    <name type="scientific">Symbiodinium microadriaticum</name>
    <name type="common">Dinoflagellate</name>
    <name type="synonym">Zooxanthella microadriatica</name>
    <dbReference type="NCBI Taxonomy" id="2951"/>
    <lineage>
        <taxon>Eukaryota</taxon>
        <taxon>Sar</taxon>
        <taxon>Alveolata</taxon>
        <taxon>Dinophyceae</taxon>
        <taxon>Suessiales</taxon>
        <taxon>Symbiodiniaceae</taxon>
        <taxon>Symbiodinium</taxon>
    </lineage>
</organism>
<keyword evidence="13" id="KW-1185">Reference proteome</keyword>
<dbReference type="InterPro" id="IPR000439">
    <property type="entry name" value="Ribosomal_eL15"/>
</dbReference>
<reference evidence="12 13" key="1">
    <citation type="submission" date="2016-02" db="EMBL/GenBank/DDBJ databases">
        <title>Genome analysis of coral dinoflagellate symbionts highlights evolutionary adaptations to a symbiotic lifestyle.</title>
        <authorList>
            <person name="Aranda M."/>
            <person name="Li Y."/>
            <person name="Liew Y.J."/>
            <person name="Baumgarten S."/>
            <person name="Simakov O."/>
            <person name="Wilson M."/>
            <person name="Piel J."/>
            <person name="Ashoor H."/>
            <person name="Bougouffa S."/>
            <person name="Bajic V.B."/>
            <person name="Ryu T."/>
            <person name="Ravasi T."/>
            <person name="Bayer T."/>
            <person name="Micklem G."/>
            <person name="Kim H."/>
            <person name="Bhak J."/>
            <person name="Lajeunesse T.C."/>
            <person name="Voolstra C.R."/>
        </authorList>
    </citation>
    <scope>NUCLEOTIDE SEQUENCE [LARGE SCALE GENOMIC DNA]</scope>
    <source>
        <strain evidence="12 13">CCMP2467</strain>
    </source>
</reference>
<dbReference type="GO" id="GO:0046512">
    <property type="term" value="P:sphingosine biosynthetic process"/>
    <property type="evidence" value="ECO:0007669"/>
    <property type="project" value="TreeGrafter"/>
</dbReference>
<keyword evidence="10" id="KW-0812">Transmembrane</keyword>
<dbReference type="EMBL" id="LSRX01001227">
    <property type="protein sequence ID" value="OLP82054.1"/>
    <property type="molecule type" value="Genomic_DNA"/>
</dbReference>
<dbReference type="InterPro" id="IPR015421">
    <property type="entry name" value="PyrdxlP-dep_Trfase_major"/>
</dbReference>
<dbReference type="InterPro" id="IPR012678">
    <property type="entry name" value="Ribosomal_uL23/eL15/eS24_sf"/>
</dbReference>
<evidence type="ECO:0000256" key="6">
    <source>
        <dbReference type="ARBA" id="ARBA00022980"/>
    </source>
</evidence>
<dbReference type="GO" id="GO:0030170">
    <property type="term" value="F:pyridoxal phosphate binding"/>
    <property type="evidence" value="ECO:0007669"/>
    <property type="project" value="InterPro"/>
</dbReference>
<comment type="cofactor">
    <cofactor evidence="1">
        <name>pyridoxal 5'-phosphate</name>
        <dbReference type="ChEBI" id="CHEBI:597326"/>
    </cofactor>
</comment>
<keyword evidence="10" id="KW-1133">Transmembrane helix</keyword>
<protein>
    <recommendedName>
        <fullName evidence="9">Ribosomal protein L15</fullName>
    </recommendedName>
</protein>
<comment type="similarity">
    <text evidence="3">Belongs to the class-II pyridoxal-phosphate-dependent aminotransferase family.</text>
</comment>
<dbReference type="GO" id="GO:0016020">
    <property type="term" value="C:membrane"/>
    <property type="evidence" value="ECO:0007669"/>
    <property type="project" value="GOC"/>
</dbReference>
<dbReference type="SUPFAM" id="SSF54189">
    <property type="entry name" value="Ribosomal proteins S24e, L23 and L15e"/>
    <property type="match status" value="1"/>
</dbReference>
<dbReference type="FunFam" id="3.40.1120.10:FF:000001">
    <property type="entry name" value="Ribosomal protein L15"/>
    <property type="match status" value="1"/>
</dbReference>
<dbReference type="InterPro" id="IPR004839">
    <property type="entry name" value="Aminotransferase_I/II_large"/>
</dbReference>
<dbReference type="GO" id="GO:0004758">
    <property type="term" value="F:serine C-palmitoyltransferase activity"/>
    <property type="evidence" value="ECO:0007669"/>
    <property type="project" value="UniProtKB-EC"/>
</dbReference>
<dbReference type="GO" id="GO:1990904">
    <property type="term" value="C:ribonucleoprotein complex"/>
    <property type="evidence" value="ECO:0007669"/>
    <property type="project" value="UniProtKB-KW"/>
</dbReference>
<keyword evidence="7 9" id="KW-0687">Ribonucleoprotein</keyword>
<evidence type="ECO:0000256" key="7">
    <source>
        <dbReference type="ARBA" id="ARBA00023274"/>
    </source>
</evidence>
<dbReference type="PANTHER" id="PTHR13693">
    <property type="entry name" value="CLASS II AMINOTRANSFERASE/8-AMINO-7-OXONONANOATE SYNTHASE"/>
    <property type="match status" value="1"/>
</dbReference>
<dbReference type="InterPro" id="IPR024794">
    <property type="entry name" value="Rbsml_eL15_core_dom_sf"/>
</dbReference>
<comment type="caution">
    <text evidence="12">The sequence shown here is derived from an EMBL/GenBank/DDBJ whole genome shotgun (WGS) entry which is preliminary data.</text>
</comment>
<dbReference type="GO" id="GO:0046513">
    <property type="term" value="P:ceramide biosynthetic process"/>
    <property type="evidence" value="ECO:0007669"/>
    <property type="project" value="TreeGrafter"/>
</dbReference>
<evidence type="ECO:0000256" key="1">
    <source>
        <dbReference type="ARBA" id="ARBA00001933"/>
    </source>
</evidence>
<feature type="domain" description="Aminotransferase class I/classII large" evidence="11">
    <location>
        <begin position="776"/>
        <end position="1140"/>
    </location>
</feature>
<dbReference type="GO" id="GO:0017059">
    <property type="term" value="C:serine palmitoyltransferase complex"/>
    <property type="evidence" value="ECO:0007669"/>
    <property type="project" value="TreeGrafter"/>
</dbReference>
<evidence type="ECO:0000256" key="2">
    <source>
        <dbReference type="ARBA" id="ARBA00006857"/>
    </source>
</evidence>
<dbReference type="InterPro" id="IPR015422">
    <property type="entry name" value="PyrdxlP-dep_Trfase_small"/>
</dbReference>
<dbReference type="GO" id="GO:0003735">
    <property type="term" value="F:structural constituent of ribosome"/>
    <property type="evidence" value="ECO:0007669"/>
    <property type="project" value="InterPro"/>
</dbReference>
<accession>A0A1Q9CGK1</accession>
<keyword evidence="6 9" id="KW-0689">Ribosomal protein</keyword>
<evidence type="ECO:0000256" key="3">
    <source>
        <dbReference type="ARBA" id="ARBA00008392"/>
    </source>
</evidence>
<dbReference type="OrthoDB" id="65434at2759"/>
<evidence type="ECO:0000259" key="11">
    <source>
        <dbReference type="Pfam" id="PF00155"/>
    </source>
</evidence>
<feature type="domain" description="Aminotransferase class I/classII large" evidence="11">
    <location>
        <begin position="1241"/>
        <end position="1564"/>
    </location>
</feature>
<dbReference type="Gene3D" id="3.40.1120.10">
    <property type="entry name" value="Ribosomal protein l15e"/>
    <property type="match status" value="1"/>
</dbReference>
<comment type="catalytic activity">
    <reaction evidence="8">
        <text>L-serine + hexadecanoyl-CoA + H(+) = 3-oxosphinganine + CO2 + CoA</text>
        <dbReference type="Rhea" id="RHEA:14761"/>
        <dbReference type="ChEBI" id="CHEBI:15378"/>
        <dbReference type="ChEBI" id="CHEBI:16526"/>
        <dbReference type="ChEBI" id="CHEBI:33384"/>
        <dbReference type="ChEBI" id="CHEBI:57287"/>
        <dbReference type="ChEBI" id="CHEBI:57379"/>
        <dbReference type="ChEBI" id="CHEBI:58299"/>
        <dbReference type="EC" id="2.3.1.50"/>
    </reaction>
</comment>
<dbReference type="GO" id="GO:0006412">
    <property type="term" value="P:translation"/>
    <property type="evidence" value="ECO:0007669"/>
    <property type="project" value="InterPro"/>
</dbReference>
<dbReference type="Gene3D" id="3.90.1150.10">
    <property type="entry name" value="Aspartate Aminotransferase, domain 1"/>
    <property type="match status" value="1"/>
</dbReference>
<dbReference type="SMART" id="SM01384">
    <property type="entry name" value="Ribosomal_L15e"/>
    <property type="match status" value="1"/>
</dbReference>
<dbReference type="SUPFAM" id="SSF53383">
    <property type="entry name" value="PLP-dependent transferases"/>
    <property type="match status" value="2"/>
</dbReference>
<evidence type="ECO:0000256" key="5">
    <source>
        <dbReference type="ARBA" id="ARBA00022898"/>
    </source>
</evidence>
<dbReference type="InterPro" id="IPR001917">
    <property type="entry name" value="Aminotrans_II_pyridoxalP_BS"/>
</dbReference>
<keyword evidence="10" id="KW-0472">Membrane</keyword>
<dbReference type="InterPro" id="IPR015424">
    <property type="entry name" value="PyrdxlP-dep_Trfase"/>
</dbReference>
<dbReference type="Pfam" id="PF00827">
    <property type="entry name" value="Ribosomal_L15e"/>
    <property type="match status" value="1"/>
</dbReference>
<evidence type="ECO:0000313" key="13">
    <source>
        <dbReference type="Proteomes" id="UP000186817"/>
    </source>
</evidence>
<dbReference type="GO" id="GO:0005840">
    <property type="term" value="C:ribosome"/>
    <property type="evidence" value="ECO:0007669"/>
    <property type="project" value="UniProtKB-KW"/>
</dbReference>
<gene>
    <name evidence="12" type="primary">LCB2b</name>
    <name evidence="12" type="ORF">AK812_SmicGene37330</name>
</gene>
<evidence type="ECO:0000313" key="12">
    <source>
        <dbReference type="EMBL" id="OLP82054.1"/>
    </source>
</evidence>
<dbReference type="Gene3D" id="3.40.640.10">
    <property type="entry name" value="Type I PLP-dependent aspartate aminotransferase-like (Major domain)"/>
    <property type="match status" value="2"/>
</dbReference>
<dbReference type="PANTHER" id="PTHR13693:SF3">
    <property type="entry name" value="LD36009P"/>
    <property type="match status" value="1"/>
</dbReference>
<dbReference type="CDD" id="cd06454">
    <property type="entry name" value="KBL_like"/>
    <property type="match status" value="1"/>
</dbReference>
<evidence type="ECO:0000256" key="9">
    <source>
        <dbReference type="RuleBase" id="RU000663"/>
    </source>
</evidence>
<sequence>MTAEKRHGYWMLLLNKICVANDEAGVDHDERAVCIRKAAELAAKEGPDQVCFRGQALLCIARAMAKEEAEQTLLALEESLQSILATARLPMAARMMSSKQQAVWSAKALAEGMGPRFADTCHRALLSDHRPEPLTSAALLRASAQLLHAGLRPKCNALTRCLAQRAATAAGLGADPDDDAFEEEEEEEREAARRLLRELFCCPRLPADTLSSLVEFSAGPGTMDGEKGLHTEPEVLDNLRHVKQLDAATKAYKRCASHITASGSKDMVQRLRVSTRLAMRAPGEASNHSELLVGLLGREADELSRGETLKQLRRVLPMLQGPGAEQVRKVFDAAWAFVKQGALDGERESSICAVWLCADALKARRERLELAPTSPPVPEWRIPCTSEQQLPGADQNAWMQVLARLCSDTQDQEPHMKRRRLEEAEAPTLPATELRRLLVPGATRRWCLAVTTMALEYCILLGGSGDVQGSLALLSASVSWLRSSFQEWDLGRRAHRATVRWLRGRLSDTLRMLPVEDVAASPWGVGLFLTCCAAIAFVGFLLALMEESPKAGYSNAPTSHLMECADSTDLLFSDLFSDGTGLGLLEPLWRLFTPEGALWTLLTGWDPRDHASSLGLTGMLEAVASLIATGLTLFNHAMAALLRLLCPSRRSKASKGEKEKASTAHEKIQMTFLQEAHAYFGYVRLFCLGLIREYIIRACAFFLKDELCVRYMQREKWSVGWTDFYLQHMYKLYVDCFARPIASAPDAAVDVVIRERAGGDLFGPLNDLKLTKNTRKCVNLSSYNYLGFGGVDEFCTPVARKAVREMGWSTSGTRTEGGTKDIHRQLEDEVAAYLQKEDALVLGMGFATNSTILPALFEANANGSGILVLSDELNHRSIVEGVRLSGATVRAFAHNEMTALEGELQKAVEKGQPGSGKPWRKIFVVVEGIYSMEGDFCRLREIVTIKNRYGAYLYLDEAHSIGAVGATGRGVTELLGVPTSEVDIMMGTFTKSFGSAGGYVAASKEVIAALRRGAPGSVFAGGMAPPCAAQALQALRVISGKEGGDTGARKLAAIKENANYFREELARRGFKVLGDVDSPIIPVMLHHPWKMAAFSRRCLDRGIAVVVVGNPAVPILYERVRFCISAAHSIPQLAEAITEITAVGRELGVLFELATSKQELEARAVQDQQYASWLRTAPLTKKVDATPAASWRPEALSPAAPAEDSLMASLQEACARPEEVVPGSQEFRLMDPLGYAASPLEAAFQATEATMDHYGFGACGPRGFYGGSLPHLELETVIAKHLGCESAIVYSAGVTTVSSVIPALVQTGDKVIVDSEVHLGFRAGLRLCKADVTWVPHNDLFSIERALAAKSTRSLEKGKDSKESRRTFIMVEAMNQRTGQLAPLAELVKLKERYGASLVLDETLSFGCLGETGRGLTELQSIPPTQVDAIMGSLEHAAAGVGGFCAGRRGLVDHQRLAGAGYCFSASCPPSACSAAMATVHDLASAEGKSRRERLKAAAAKLHLTLASIAEDSPLELLSSSESFVQQLRWKHDDAEQQLMRLSRALAQDGLRAQVCSPSLCGSEGAFDARLKAPNAARSASDMTRAYFASKRCKKRMSLLAVLDTQSARKAMELLVQDQPVELSAVGDLVVGSVQRKGQIPETISILVLGLSILSSKRNTSRASRLCIELSNHGRLQVPRRDVAQEAVGCDALLCAPAQLGVPSTAGGAPLHSPNTPGQGAKDGLQGELLYAKQGYCIYRVRVKRGDRKKRVAKGIVYGKPVNQGINKWKAVRNLRNIAEERVGRKCGSLRVLNSYWVAQDAVHKWFEVVMVDPFHKTVRDDPRINWICKPVMKHRELRGLTAAGKKARGLLKKGKRATKLRPSYRAAYRRHSLMRLRRYR</sequence>
<dbReference type="Pfam" id="PF00155">
    <property type="entry name" value="Aminotran_1_2"/>
    <property type="match status" value="2"/>
</dbReference>
<dbReference type="InterPro" id="IPR050087">
    <property type="entry name" value="AON_synthase_class-II"/>
</dbReference>
<dbReference type="PROSITE" id="PS00599">
    <property type="entry name" value="AA_TRANSFER_CLASS_2"/>
    <property type="match status" value="1"/>
</dbReference>
<name>A0A1Q9CGK1_SYMMI</name>
<dbReference type="Proteomes" id="UP000186817">
    <property type="component" value="Unassembled WGS sequence"/>
</dbReference>